<accession>A0A2M4B4S1</accession>
<proteinExistence type="predicted"/>
<sequence length="177" mass="20287">MHLVLIEVLFQFWQALGQDPIMVRQKAHQLRKPDNVETMHSVPRIGKQHIQRPKCVFLVEVHQKHSRHRRHALAVANLRIIHTVRGQYPKQTSLFHVITLTVEDMVTKLTVYVKIDLPDIGAALACQCQHLFVHGSLLGSFDLINLQQLLPNGGPHSIRDTFHNASLEVFLRTRTVP</sequence>
<keyword evidence="1" id="KW-0732">Signal</keyword>
<feature type="chain" id="PRO_5014805061" evidence="1">
    <location>
        <begin position="18"/>
        <end position="177"/>
    </location>
</feature>
<feature type="signal peptide" evidence="1">
    <location>
        <begin position="1"/>
        <end position="17"/>
    </location>
</feature>
<organism evidence="2">
    <name type="scientific">Anopheles triannulatus</name>
    <dbReference type="NCBI Taxonomy" id="58253"/>
    <lineage>
        <taxon>Eukaryota</taxon>
        <taxon>Metazoa</taxon>
        <taxon>Ecdysozoa</taxon>
        <taxon>Arthropoda</taxon>
        <taxon>Hexapoda</taxon>
        <taxon>Insecta</taxon>
        <taxon>Pterygota</taxon>
        <taxon>Neoptera</taxon>
        <taxon>Endopterygota</taxon>
        <taxon>Diptera</taxon>
        <taxon>Nematocera</taxon>
        <taxon>Culicoidea</taxon>
        <taxon>Culicidae</taxon>
        <taxon>Anophelinae</taxon>
        <taxon>Anopheles</taxon>
    </lineage>
</organism>
<name>A0A2M4B4S1_9DIPT</name>
<evidence type="ECO:0000256" key="1">
    <source>
        <dbReference type="SAM" id="SignalP"/>
    </source>
</evidence>
<reference evidence="2" key="1">
    <citation type="submission" date="2018-01" db="EMBL/GenBank/DDBJ databases">
        <title>An insight into the sialome of Amazonian anophelines.</title>
        <authorList>
            <person name="Ribeiro J.M."/>
            <person name="Scarpassa V."/>
            <person name="Calvo E."/>
        </authorList>
    </citation>
    <scope>NUCLEOTIDE SEQUENCE</scope>
    <source>
        <tissue evidence="2">Salivary glands</tissue>
    </source>
</reference>
<evidence type="ECO:0000313" key="2">
    <source>
        <dbReference type="EMBL" id="MBW47970.1"/>
    </source>
</evidence>
<dbReference type="EMBL" id="GGFK01014649">
    <property type="protein sequence ID" value="MBW47970.1"/>
    <property type="molecule type" value="Transcribed_RNA"/>
</dbReference>
<protein>
    <submittedName>
        <fullName evidence="2">Putative secreted protein</fullName>
    </submittedName>
</protein>
<dbReference type="AlphaFoldDB" id="A0A2M4B4S1"/>